<evidence type="ECO:0000256" key="1">
    <source>
        <dbReference type="ARBA" id="ARBA00022553"/>
    </source>
</evidence>
<dbReference type="PANTHER" id="PTHR44591:SF23">
    <property type="entry name" value="CHEY SUBFAMILY"/>
    <property type="match status" value="1"/>
</dbReference>
<evidence type="ECO:0000313" key="6">
    <source>
        <dbReference type="Proteomes" id="UP000001175"/>
    </source>
</evidence>
<feature type="region of interest" description="Disordered" evidence="3">
    <location>
        <begin position="155"/>
        <end position="174"/>
    </location>
</feature>
<dbReference type="CDD" id="cd00156">
    <property type="entry name" value="REC"/>
    <property type="match status" value="1"/>
</dbReference>
<dbReference type="KEGG" id="syc:syc0439_c"/>
<gene>
    <name evidence="5" type="ordered locus">syc0439_c</name>
</gene>
<evidence type="ECO:0000259" key="4">
    <source>
        <dbReference type="PROSITE" id="PS50110"/>
    </source>
</evidence>
<feature type="modified residue" description="4-aspartylphosphate" evidence="2">
    <location>
        <position position="85"/>
    </location>
</feature>
<sequence>MSIACRYVTCTPQSRSGIGLEFHPTAQRRELVSLEKILIIDDSRVIRARIRDMLPQGNFEVLEAQDGAEGLQLIRQVHPNLVLMDFLMPRMNGWEVLQHLQQDATLWDIPLVVMSGRKEEVTEHVTEPFEYFEFVGKPFERHDLVEAIRSAMTKARQRAAKPAPAPTAAGSSAEVAELKQRLKTVEEELASLKRQMGQLVTFIKQRLQ</sequence>
<dbReference type="PROSITE" id="PS50110">
    <property type="entry name" value="RESPONSE_REGULATORY"/>
    <property type="match status" value="1"/>
</dbReference>
<dbReference type="PANTHER" id="PTHR44591">
    <property type="entry name" value="STRESS RESPONSE REGULATOR PROTEIN 1"/>
    <property type="match status" value="1"/>
</dbReference>
<organism evidence="5 6">
    <name type="scientific">Synechococcus sp. (strain ATCC 27144 / PCC 6301 / SAUG 1402/1)</name>
    <name type="common">Anacystis nidulans</name>
    <dbReference type="NCBI Taxonomy" id="269084"/>
    <lineage>
        <taxon>Bacteria</taxon>
        <taxon>Bacillati</taxon>
        <taxon>Cyanobacteriota</taxon>
        <taxon>Cyanophyceae</taxon>
        <taxon>Synechococcales</taxon>
        <taxon>Synechococcaceae</taxon>
        <taxon>Synechococcus</taxon>
    </lineage>
</organism>
<dbReference type="EMBL" id="AP008231">
    <property type="protein sequence ID" value="BAD78629.1"/>
    <property type="molecule type" value="Genomic_DNA"/>
</dbReference>
<evidence type="ECO:0000256" key="2">
    <source>
        <dbReference type="PROSITE-ProRule" id="PRU00169"/>
    </source>
</evidence>
<keyword evidence="1 2" id="KW-0597">Phosphoprotein</keyword>
<reference evidence="5 6" key="1">
    <citation type="journal article" date="2007" name="Photosyn. Res.">
        <title>Complete nucleotide sequence of the freshwater unicellular cyanobacterium Synechococcus elongatus PCC 6301 chromosome: gene content and organization.</title>
        <authorList>
            <person name="Sugita C."/>
            <person name="Ogata K."/>
            <person name="Shikata M."/>
            <person name="Jikuya H."/>
            <person name="Takano J."/>
            <person name="Furumichi M."/>
            <person name="Kanehisa M."/>
            <person name="Omata T."/>
            <person name="Sugiura M."/>
            <person name="Sugita M."/>
        </authorList>
    </citation>
    <scope>NUCLEOTIDE SEQUENCE [LARGE SCALE GENOMIC DNA]</scope>
    <source>
        <strain evidence="6">ATCC 27144 / PCC 6301 / SAUG 1402/1</strain>
    </source>
</reference>
<proteinExistence type="predicted"/>
<dbReference type="InterPro" id="IPR050595">
    <property type="entry name" value="Bact_response_regulator"/>
</dbReference>
<evidence type="ECO:0000256" key="3">
    <source>
        <dbReference type="SAM" id="MobiDB-lite"/>
    </source>
</evidence>
<dbReference type="SUPFAM" id="SSF52172">
    <property type="entry name" value="CheY-like"/>
    <property type="match status" value="1"/>
</dbReference>
<dbReference type="eggNOG" id="COG0784">
    <property type="taxonomic scope" value="Bacteria"/>
</dbReference>
<feature type="compositionally biased region" description="Low complexity" evidence="3">
    <location>
        <begin position="160"/>
        <end position="169"/>
    </location>
</feature>
<evidence type="ECO:0000313" key="5">
    <source>
        <dbReference type="EMBL" id="BAD78629.1"/>
    </source>
</evidence>
<dbReference type="AlphaFoldDB" id="A0A0H3K035"/>
<dbReference type="GO" id="GO:0000160">
    <property type="term" value="P:phosphorelay signal transduction system"/>
    <property type="evidence" value="ECO:0007669"/>
    <property type="project" value="InterPro"/>
</dbReference>
<feature type="domain" description="Response regulatory" evidence="4">
    <location>
        <begin position="36"/>
        <end position="152"/>
    </location>
</feature>
<dbReference type="Pfam" id="PF00072">
    <property type="entry name" value="Response_reg"/>
    <property type="match status" value="1"/>
</dbReference>
<dbReference type="SMART" id="SM00448">
    <property type="entry name" value="REC"/>
    <property type="match status" value="1"/>
</dbReference>
<accession>A0A0H3K035</accession>
<protein>
    <submittedName>
        <fullName evidence="5">Two-component response regulator</fullName>
    </submittedName>
</protein>
<dbReference type="Gene3D" id="3.40.50.2300">
    <property type="match status" value="1"/>
</dbReference>
<dbReference type="InterPro" id="IPR011006">
    <property type="entry name" value="CheY-like_superfamily"/>
</dbReference>
<name>A0A0H3K035_SYNP6</name>
<dbReference type="InterPro" id="IPR001789">
    <property type="entry name" value="Sig_transdc_resp-reg_receiver"/>
</dbReference>
<dbReference type="Proteomes" id="UP000001175">
    <property type="component" value="Chromosome"/>
</dbReference>